<dbReference type="Pfam" id="PF09375">
    <property type="entry name" value="Peptidase_M75"/>
    <property type="match status" value="1"/>
</dbReference>
<gene>
    <name evidence="3" type="ORF">JCM19294_1949</name>
</gene>
<evidence type="ECO:0000256" key="1">
    <source>
        <dbReference type="ARBA" id="ARBA00004196"/>
    </source>
</evidence>
<dbReference type="PROSITE" id="PS51257">
    <property type="entry name" value="PROKAR_LIPOPROTEIN"/>
    <property type="match status" value="1"/>
</dbReference>
<accession>A0A090QLP3</accession>
<dbReference type="EMBL" id="BBML01000002">
    <property type="protein sequence ID" value="GAK96436.1"/>
    <property type="molecule type" value="Genomic_DNA"/>
</dbReference>
<dbReference type="InterPro" id="IPR038352">
    <property type="entry name" value="Imelysin_sf"/>
</dbReference>
<dbReference type="Gene3D" id="1.20.1420.20">
    <property type="entry name" value="M75 peptidase, HXXE motif"/>
    <property type="match status" value="1"/>
</dbReference>
<dbReference type="CDD" id="cd14659">
    <property type="entry name" value="Imelysin-like_IPPA"/>
    <property type="match status" value="1"/>
</dbReference>
<proteinExistence type="predicted"/>
<dbReference type="AlphaFoldDB" id="A0A090QLP3"/>
<comment type="caution">
    <text evidence="3">The sequence shown here is derived from an EMBL/GenBank/DDBJ whole genome shotgun (WGS) entry which is preliminary data.</text>
</comment>
<evidence type="ECO:0000313" key="3">
    <source>
        <dbReference type="EMBL" id="GAK96436.1"/>
    </source>
</evidence>
<evidence type="ECO:0000256" key="2">
    <source>
        <dbReference type="ARBA" id="ARBA00022729"/>
    </source>
</evidence>
<protein>
    <submittedName>
        <fullName evidence="3">Iron-regulated protein A</fullName>
    </submittedName>
</protein>
<comment type="subcellular location">
    <subcellularLocation>
        <location evidence="1">Cell envelope</location>
    </subcellularLocation>
</comment>
<name>A0A090QLP3_9FLAO</name>
<reference evidence="3" key="1">
    <citation type="journal article" date="2014" name="Genome Announc.">
        <title>Draft Genome Sequences of Marine Flavobacterium Nonlabens Strains NR17, NR24, NR27, NR32, NR33, and Ara13.</title>
        <authorList>
            <person name="Nakanishi M."/>
            <person name="Meirelles P."/>
            <person name="Suzuki R."/>
            <person name="Takatani N."/>
            <person name="Mino S."/>
            <person name="Suda W."/>
            <person name="Oshima K."/>
            <person name="Hattori M."/>
            <person name="Ohkuma M."/>
            <person name="Hosokawa M."/>
            <person name="Miyashita K."/>
            <person name="Thompson F.L."/>
            <person name="Niwa A."/>
            <person name="Sawabe T."/>
            <person name="Sawabe T."/>
        </authorList>
    </citation>
    <scope>NUCLEOTIDE SEQUENCE [LARGE SCALE GENOMIC DNA]</scope>
    <source>
        <strain evidence="3">JCM 19294</strain>
    </source>
</reference>
<dbReference type="InterPro" id="IPR034984">
    <property type="entry name" value="Imelysin-like_IPPA"/>
</dbReference>
<dbReference type="eggNOG" id="COG3489">
    <property type="taxonomic scope" value="Bacteria"/>
</dbReference>
<dbReference type="RefSeq" id="WP_042277731.1">
    <property type="nucleotide sequence ID" value="NZ_BBML01000002.1"/>
</dbReference>
<dbReference type="STRING" id="319236.BST91_08080"/>
<keyword evidence="4" id="KW-1185">Reference proteome</keyword>
<keyword evidence="2" id="KW-0732">Signal</keyword>
<sequence>MKKIGILFITMIALISCDSSDDSSDNGNQNNFDRSGMMTNIADNLIIPAFTDLNNDLAILENEIASFSTSPDLAGLNATRTAWLNAYTTWQYVEMYNIGKAEEVQLAFKMNVYPTNVTDIQNNILDGNADLNAVNNNDAVGFPAVEYMIYGTGNDDQEIIDFYTTDSNASLNKQYLIDLSAAMKSLTQEVLDDWNNGFRDSFVNSTENTATSALNRLVNDFIFYYEKGLRANKIGIPAGIFSSSSLPDRVEGLYSEVYSKQLATTALNAVRQFFIGQHYNSSTTGLSLSDYVTASETDANNSLSTEISNQFETAQNQLSTLDANLSSQVNTNNTAMLQTYDELQRAVVLLKVDMLQLLNINVDYVDADGD</sequence>
<evidence type="ECO:0000313" key="4">
    <source>
        <dbReference type="Proteomes" id="UP000029221"/>
    </source>
</evidence>
<dbReference type="GO" id="GO:0030313">
    <property type="term" value="C:cell envelope"/>
    <property type="evidence" value="ECO:0007669"/>
    <property type="project" value="UniProtKB-SubCell"/>
</dbReference>
<organism evidence="3 4">
    <name type="scientific">Nonlabens tegetincola</name>
    <dbReference type="NCBI Taxonomy" id="323273"/>
    <lineage>
        <taxon>Bacteria</taxon>
        <taxon>Pseudomonadati</taxon>
        <taxon>Bacteroidota</taxon>
        <taxon>Flavobacteriia</taxon>
        <taxon>Flavobacteriales</taxon>
        <taxon>Flavobacteriaceae</taxon>
        <taxon>Nonlabens</taxon>
    </lineage>
</organism>
<dbReference type="InterPro" id="IPR018976">
    <property type="entry name" value="Imelysin-like"/>
</dbReference>
<dbReference type="Proteomes" id="UP000029221">
    <property type="component" value="Unassembled WGS sequence"/>
</dbReference>